<dbReference type="FunFam" id="3.30.530.20:FF:000017">
    <property type="entry name" value="Phosphatidylcholine transfer protein, putative"/>
    <property type="match status" value="1"/>
</dbReference>
<keyword evidence="15" id="KW-1185">Reference proteome</keyword>
<evidence type="ECO:0000256" key="12">
    <source>
        <dbReference type="SAM" id="MobiDB-lite"/>
    </source>
</evidence>
<keyword evidence="4" id="KW-0597">Phosphoprotein</keyword>
<evidence type="ECO:0000256" key="4">
    <source>
        <dbReference type="ARBA" id="ARBA00022553"/>
    </source>
</evidence>
<dbReference type="GO" id="GO:0005829">
    <property type="term" value="C:cytosol"/>
    <property type="evidence" value="ECO:0007669"/>
    <property type="project" value="UniProtKB-ARBA"/>
</dbReference>
<organism evidence="14 15">
    <name type="scientific">Tetranychus urticae</name>
    <name type="common">Two-spotted spider mite</name>
    <dbReference type="NCBI Taxonomy" id="32264"/>
    <lineage>
        <taxon>Eukaryota</taxon>
        <taxon>Metazoa</taxon>
        <taxon>Ecdysozoa</taxon>
        <taxon>Arthropoda</taxon>
        <taxon>Chelicerata</taxon>
        <taxon>Arachnida</taxon>
        <taxon>Acari</taxon>
        <taxon>Acariformes</taxon>
        <taxon>Trombidiformes</taxon>
        <taxon>Prostigmata</taxon>
        <taxon>Eleutherengona</taxon>
        <taxon>Raphignathae</taxon>
        <taxon>Tetranychoidea</taxon>
        <taxon>Tetranychidae</taxon>
        <taxon>Tetranychus</taxon>
    </lineage>
</organism>
<dbReference type="Pfam" id="PF01852">
    <property type="entry name" value="START"/>
    <property type="match status" value="1"/>
</dbReference>
<keyword evidence="3" id="KW-0963">Cytoplasm</keyword>
<dbReference type="InterPro" id="IPR051213">
    <property type="entry name" value="START_lipid_transfer"/>
</dbReference>
<proteinExistence type="predicted"/>
<dbReference type="Gene3D" id="3.30.530.20">
    <property type="match status" value="1"/>
</dbReference>
<evidence type="ECO:0000313" key="15">
    <source>
        <dbReference type="Proteomes" id="UP000015104"/>
    </source>
</evidence>
<evidence type="ECO:0000256" key="2">
    <source>
        <dbReference type="ARBA" id="ARBA00022448"/>
    </source>
</evidence>
<feature type="domain" description="START" evidence="13">
    <location>
        <begin position="147"/>
        <end position="347"/>
    </location>
</feature>
<dbReference type="SUPFAM" id="SSF55961">
    <property type="entry name" value="Bet v1-like"/>
    <property type="match status" value="1"/>
</dbReference>
<dbReference type="AlphaFoldDB" id="T1JT17"/>
<evidence type="ECO:0000256" key="5">
    <source>
        <dbReference type="ARBA" id="ARBA00022990"/>
    </source>
</evidence>
<keyword evidence="2" id="KW-0813">Transport</keyword>
<keyword evidence="5" id="KW-0007">Acetylation</keyword>
<dbReference type="eggNOG" id="KOG2761">
    <property type="taxonomic scope" value="Eukaryota"/>
</dbReference>
<feature type="region of interest" description="Disordered" evidence="12">
    <location>
        <begin position="346"/>
        <end position="366"/>
    </location>
</feature>
<evidence type="ECO:0000256" key="10">
    <source>
        <dbReference type="ARBA" id="ARBA00077188"/>
    </source>
</evidence>
<evidence type="ECO:0000256" key="11">
    <source>
        <dbReference type="ARBA" id="ARBA00079049"/>
    </source>
</evidence>
<feature type="region of interest" description="Disordered" evidence="12">
    <location>
        <begin position="107"/>
        <end position="137"/>
    </location>
</feature>
<evidence type="ECO:0000256" key="7">
    <source>
        <dbReference type="ARBA" id="ARBA00023121"/>
    </source>
</evidence>
<dbReference type="GO" id="GO:0006869">
    <property type="term" value="P:lipid transport"/>
    <property type="evidence" value="ECO:0007669"/>
    <property type="project" value="UniProtKB-KW"/>
</dbReference>
<evidence type="ECO:0000256" key="1">
    <source>
        <dbReference type="ARBA" id="ARBA00004496"/>
    </source>
</evidence>
<dbReference type="Proteomes" id="UP000015104">
    <property type="component" value="Unassembled WGS sequence"/>
</dbReference>
<accession>T1JT17</accession>
<comment type="subunit">
    <text evidence="8">Interacts with ACOT13/THEM2.</text>
</comment>
<evidence type="ECO:0000259" key="13">
    <source>
        <dbReference type="PROSITE" id="PS50848"/>
    </source>
</evidence>
<evidence type="ECO:0000313" key="14">
    <source>
        <dbReference type="EnsemblMetazoa" id="tetur01g12510.1"/>
    </source>
</evidence>
<evidence type="ECO:0000256" key="6">
    <source>
        <dbReference type="ARBA" id="ARBA00023055"/>
    </source>
</evidence>
<dbReference type="InterPro" id="IPR023393">
    <property type="entry name" value="START-like_dom_sf"/>
</dbReference>
<comment type="subcellular location">
    <subcellularLocation>
        <location evidence="1">Cytoplasm</location>
    </subcellularLocation>
</comment>
<dbReference type="PROSITE" id="PS50848">
    <property type="entry name" value="START"/>
    <property type="match status" value="1"/>
</dbReference>
<dbReference type="PANTHER" id="PTHR19308:SF8">
    <property type="entry name" value="STAR-RELATED LIPID TRANSFER PROTEIN 7, MITOCHONDRIAL"/>
    <property type="match status" value="1"/>
</dbReference>
<dbReference type="PANTHER" id="PTHR19308">
    <property type="entry name" value="PHOSPHATIDYLCHOLINE TRANSFER PROTEIN"/>
    <property type="match status" value="1"/>
</dbReference>
<evidence type="ECO:0000256" key="9">
    <source>
        <dbReference type="ARBA" id="ARBA00069061"/>
    </source>
</evidence>
<evidence type="ECO:0000256" key="3">
    <source>
        <dbReference type="ARBA" id="ARBA00022490"/>
    </source>
</evidence>
<dbReference type="InterPro" id="IPR002913">
    <property type="entry name" value="START_lipid-bd_dom"/>
</dbReference>
<keyword evidence="6" id="KW-0445">Lipid transport</keyword>
<feature type="compositionally biased region" description="Basic and acidic residues" evidence="12">
    <location>
        <begin position="107"/>
        <end position="117"/>
    </location>
</feature>
<evidence type="ECO:0000256" key="8">
    <source>
        <dbReference type="ARBA" id="ARBA00063535"/>
    </source>
</evidence>
<dbReference type="GO" id="GO:0008289">
    <property type="term" value="F:lipid binding"/>
    <property type="evidence" value="ECO:0007669"/>
    <property type="project" value="UniProtKB-KW"/>
</dbReference>
<reference evidence="15" key="1">
    <citation type="submission" date="2011-08" db="EMBL/GenBank/DDBJ databases">
        <authorList>
            <person name="Rombauts S."/>
        </authorList>
    </citation>
    <scope>NUCLEOTIDE SEQUENCE</scope>
    <source>
        <strain evidence="15">London</strain>
    </source>
</reference>
<keyword evidence="7" id="KW-0446">Lipid-binding</keyword>
<protein>
    <recommendedName>
        <fullName evidence="9">Phosphatidylcholine transfer protein</fullName>
    </recommendedName>
    <alternativeName>
        <fullName evidence="11">START domain-containing protein 2</fullName>
    </alternativeName>
    <alternativeName>
        <fullName evidence="10">StAR-related lipid transfer protein 2</fullName>
    </alternativeName>
</protein>
<dbReference type="HOGENOM" id="CLU_757221_0_0_1"/>
<sequence>MKGYLYVRLISQHVYINLYQRLRKIHFFCDHWYYRNPLVSLLIRRLQPRLFTLRSLNLTACQRPKYSPWLMLSGVSCHFWNNQDSHSSTPHKTKIEIPCPFNNRSKLDESGEDHGSSDEDEDSHNELNNANNITSDSDETKKLLTGKGWEPIILRDNFQVWRREINSNGTYQYKVFGTFTDVPAIAFFTVQRDLDYRKSWDKLVIKLEVVDKQNEFKKARKGDQIIDSGNEVIHWVMHYPFPMYSRDYCYVRRSIIDFKNNIIVLVSRSVDHPKCPVSDKYVRVNEYESQMVIKPHTTFDANGFDYVLTYFDDPRSAFPNPAYNWMAASGVPNFVESLHKAALQLNRRDKKSSNNSLDNNNHHKNV</sequence>
<name>T1JT17_TETUR</name>
<dbReference type="STRING" id="32264.T1JT17"/>
<dbReference type="EnsemblMetazoa" id="tetur01g12510.1">
    <property type="protein sequence ID" value="tetur01g12510.1"/>
    <property type="gene ID" value="tetur01g12510"/>
</dbReference>
<dbReference type="EMBL" id="CAEY01000470">
    <property type="status" value="NOT_ANNOTATED_CDS"/>
    <property type="molecule type" value="Genomic_DNA"/>
</dbReference>
<dbReference type="SMART" id="SM00234">
    <property type="entry name" value="START"/>
    <property type="match status" value="1"/>
</dbReference>
<reference evidence="14" key="2">
    <citation type="submission" date="2015-06" db="UniProtKB">
        <authorList>
            <consortium name="EnsemblMetazoa"/>
        </authorList>
    </citation>
    <scope>IDENTIFICATION</scope>
</reference>